<dbReference type="Pfam" id="PF00145">
    <property type="entry name" value="DNA_methylase"/>
    <property type="match status" value="1"/>
</dbReference>
<reference evidence="6" key="1">
    <citation type="submission" date="2020-11" db="EMBL/GenBank/DDBJ databases">
        <authorList>
            <person name="Tran Van P."/>
        </authorList>
    </citation>
    <scope>NUCLEOTIDE SEQUENCE</scope>
</reference>
<keyword evidence="4 5" id="KW-0949">S-adenosyl-L-methionine</keyword>
<feature type="active site" evidence="5">
    <location>
        <position position="80"/>
    </location>
</feature>
<protein>
    <recommendedName>
        <fullName evidence="1">DNA (cytosine-5-)-methyltransferase</fullName>
        <ecNumber evidence="1">2.1.1.37</ecNumber>
    </recommendedName>
</protein>
<dbReference type="InterPro" id="IPR050390">
    <property type="entry name" value="C5-Methyltransferase"/>
</dbReference>
<dbReference type="EC" id="2.1.1.37" evidence="1"/>
<dbReference type="InterPro" id="IPR029063">
    <property type="entry name" value="SAM-dependent_MTases_sf"/>
</dbReference>
<proteinExistence type="inferred from homology"/>
<sequence>MLAGLSEGLHQSGVGKTVWAIEKEETAAHAFRLNNPDCTVFTEDCNLLLKLVMKGKTTNEKGQKLPQKGEVELLCGGPPCQGFSGMNRFNSRQYSLFKNSLIVSYLSYCDYYRPRFFILENVRNFVSFKKSMVLKLTLRCLVKMGYQCAVGVLQAGCYGVPQTRRRAIILAAAPGEVLPSFPQHTHVFNPRACQLTLMVDDNKYQCNDSANSAPLRTITVRDALADLPEICNGHQVADMPYGGDALSHFQRKVCSRHAVWRRLKFPE</sequence>
<dbReference type="SUPFAM" id="SSF53335">
    <property type="entry name" value="S-adenosyl-L-methionine-dependent methyltransferases"/>
    <property type="match status" value="1"/>
</dbReference>
<dbReference type="GO" id="GO:0003886">
    <property type="term" value="F:DNA (cytosine-5-)-methyltransferase activity"/>
    <property type="evidence" value="ECO:0007669"/>
    <property type="project" value="UniProtKB-EC"/>
</dbReference>
<dbReference type="InterPro" id="IPR018117">
    <property type="entry name" value="C5_DNA_meth_AS"/>
</dbReference>
<dbReference type="GO" id="GO:0003677">
    <property type="term" value="F:DNA binding"/>
    <property type="evidence" value="ECO:0007669"/>
    <property type="project" value="TreeGrafter"/>
</dbReference>
<name>A0A7R9IHB4_9NEOP</name>
<dbReference type="AlphaFoldDB" id="A0A7R9IHB4"/>
<dbReference type="PANTHER" id="PTHR10629:SF52">
    <property type="entry name" value="DNA (CYTOSINE-5)-METHYLTRANSFERASE 1"/>
    <property type="match status" value="1"/>
</dbReference>
<accession>A0A7R9IHB4</accession>
<dbReference type="EMBL" id="OE002230">
    <property type="protein sequence ID" value="CAD7458371.1"/>
    <property type="molecule type" value="Genomic_DNA"/>
</dbReference>
<dbReference type="GO" id="GO:0032259">
    <property type="term" value="P:methylation"/>
    <property type="evidence" value="ECO:0007669"/>
    <property type="project" value="UniProtKB-KW"/>
</dbReference>
<keyword evidence="3 5" id="KW-0808">Transferase</keyword>
<evidence type="ECO:0000256" key="4">
    <source>
        <dbReference type="ARBA" id="ARBA00022691"/>
    </source>
</evidence>
<dbReference type="PROSITE" id="PS00094">
    <property type="entry name" value="C5_MTASE_1"/>
    <property type="match status" value="1"/>
</dbReference>
<gene>
    <name evidence="6" type="ORF">TTEB3V08_LOCUS6353</name>
</gene>
<dbReference type="GO" id="GO:0005634">
    <property type="term" value="C:nucleus"/>
    <property type="evidence" value="ECO:0007669"/>
    <property type="project" value="TreeGrafter"/>
</dbReference>
<dbReference type="GO" id="GO:0044027">
    <property type="term" value="P:negative regulation of gene expression via chromosomal CpG island methylation"/>
    <property type="evidence" value="ECO:0007669"/>
    <property type="project" value="TreeGrafter"/>
</dbReference>
<evidence type="ECO:0000256" key="1">
    <source>
        <dbReference type="ARBA" id="ARBA00011975"/>
    </source>
</evidence>
<evidence type="ECO:0000256" key="5">
    <source>
        <dbReference type="PROSITE-ProRule" id="PRU01016"/>
    </source>
</evidence>
<organism evidence="6">
    <name type="scientific">Timema tahoe</name>
    <dbReference type="NCBI Taxonomy" id="61484"/>
    <lineage>
        <taxon>Eukaryota</taxon>
        <taxon>Metazoa</taxon>
        <taxon>Ecdysozoa</taxon>
        <taxon>Arthropoda</taxon>
        <taxon>Hexapoda</taxon>
        <taxon>Insecta</taxon>
        <taxon>Pterygota</taxon>
        <taxon>Neoptera</taxon>
        <taxon>Polyneoptera</taxon>
        <taxon>Phasmatodea</taxon>
        <taxon>Timematodea</taxon>
        <taxon>Timematoidea</taxon>
        <taxon>Timematidae</taxon>
        <taxon>Timema</taxon>
    </lineage>
</organism>
<comment type="similarity">
    <text evidence="5">Belongs to the class I-like SAM-binding methyltransferase superfamily. C5-methyltransferase family.</text>
</comment>
<evidence type="ECO:0000256" key="3">
    <source>
        <dbReference type="ARBA" id="ARBA00022679"/>
    </source>
</evidence>
<keyword evidence="2 5" id="KW-0489">Methyltransferase</keyword>
<dbReference type="PRINTS" id="PR00105">
    <property type="entry name" value="C5METTRFRASE"/>
</dbReference>
<dbReference type="PANTHER" id="PTHR10629">
    <property type="entry name" value="CYTOSINE-SPECIFIC METHYLTRANSFERASE"/>
    <property type="match status" value="1"/>
</dbReference>
<dbReference type="InterPro" id="IPR001525">
    <property type="entry name" value="C5_MeTfrase"/>
</dbReference>
<evidence type="ECO:0000313" key="6">
    <source>
        <dbReference type="EMBL" id="CAD7458371.1"/>
    </source>
</evidence>
<dbReference type="FunFam" id="3.40.50.150:FF:000036">
    <property type="entry name" value="DNA (cytosine-5)-methyltransferase"/>
    <property type="match status" value="1"/>
</dbReference>
<dbReference type="Gene3D" id="3.40.50.150">
    <property type="entry name" value="Vaccinia Virus protein VP39"/>
    <property type="match status" value="1"/>
</dbReference>
<dbReference type="PROSITE" id="PS51679">
    <property type="entry name" value="SAM_MT_C5"/>
    <property type="match status" value="1"/>
</dbReference>
<evidence type="ECO:0000256" key="2">
    <source>
        <dbReference type="ARBA" id="ARBA00022603"/>
    </source>
</evidence>